<dbReference type="PANTHER" id="PTHR45958:SF15">
    <property type="entry name" value="RING-TYPE E3 UBIQUITIN TRANSFERASE"/>
    <property type="match status" value="1"/>
</dbReference>
<dbReference type="Proteomes" id="UP001642360">
    <property type="component" value="Unassembled WGS sequence"/>
</dbReference>
<accession>A0ABC8TGD9</accession>
<dbReference type="PROSITE" id="PS51698">
    <property type="entry name" value="U_BOX"/>
    <property type="match status" value="1"/>
</dbReference>
<dbReference type="GO" id="GO:0016740">
    <property type="term" value="F:transferase activity"/>
    <property type="evidence" value="ECO:0007669"/>
    <property type="project" value="UniProtKB-KW"/>
</dbReference>
<reference evidence="5 6" key="1">
    <citation type="submission" date="2024-02" db="EMBL/GenBank/DDBJ databases">
        <authorList>
            <person name="Vignale AGUSTIN F."/>
            <person name="Sosa J E."/>
            <person name="Modenutti C."/>
        </authorList>
    </citation>
    <scope>NUCLEOTIDE SEQUENCE [LARGE SCALE GENOMIC DNA]</scope>
</reference>
<dbReference type="EMBL" id="CAUOFW020005081">
    <property type="protein sequence ID" value="CAK9168514.1"/>
    <property type="molecule type" value="Genomic_DNA"/>
</dbReference>
<dbReference type="InterPro" id="IPR052608">
    <property type="entry name" value="U-box_domain_protein"/>
</dbReference>
<evidence type="ECO:0000256" key="3">
    <source>
        <dbReference type="SAM" id="Coils"/>
    </source>
</evidence>
<feature type="coiled-coil region" evidence="3">
    <location>
        <begin position="70"/>
        <end position="97"/>
    </location>
</feature>
<dbReference type="SUPFAM" id="SSF57850">
    <property type="entry name" value="RING/U-box"/>
    <property type="match status" value="1"/>
</dbReference>
<keyword evidence="3" id="KW-0175">Coiled coil</keyword>
<dbReference type="Gene3D" id="3.30.40.10">
    <property type="entry name" value="Zinc/RING finger domain, C3HC4 (zinc finger)"/>
    <property type="match status" value="1"/>
</dbReference>
<protein>
    <recommendedName>
        <fullName evidence="4">U-box domain-containing protein</fullName>
    </recommendedName>
</protein>
<evidence type="ECO:0000256" key="2">
    <source>
        <dbReference type="ARBA" id="ARBA00022679"/>
    </source>
</evidence>
<keyword evidence="2" id="KW-0808">Transferase</keyword>
<organism evidence="5 6">
    <name type="scientific">Ilex paraguariensis</name>
    <name type="common">yerba mate</name>
    <dbReference type="NCBI Taxonomy" id="185542"/>
    <lineage>
        <taxon>Eukaryota</taxon>
        <taxon>Viridiplantae</taxon>
        <taxon>Streptophyta</taxon>
        <taxon>Embryophyta</taxon>
        <taxon>Tracheophyta</taxon>
        <taxon>Spermatophyta</taxon>
        <taxon>Magnoliopsida</taxon>
        <taxon>eudicotyledons</taxon>
        <taxon>Gunneridae</taxon>
        <taxon>Pentapetalae</taxon>
        <taxon>asterids</taxon>
        <taxon>campanulids</taxon>
        <taxon>Aquifoliales</taxon>
        <taxon>Aquifoliaceae</taxon>
        <taxon>Ilex</taxon>
    </lineage>
</organism>
<comment type="pathway">
    <text evidence="1">Protein modification; protein ubiquitination.</text>
</comment>
<comment type="caution">
    <text evidence="5">The sequence shown here is derived from an EMBL/GenBank/DDBJ whole genome shotgun (WGS) entry which is preliminary data.</text>
</comment>
<dbReference type="PANTHER" id="PTHR45958">
    <property type="entry name" value="RING-TYPE E3 UBIQUITIN TRANSFERASE"/>
    <property type="match status" value="1"/>
</dbReference>
<dbReference type="SMART" id="SM00504">
    <property type="entry name" value="Ubox"/>
    <property type="match status" value="1"/>
</dbReference>
<dbReference type="Gene3D" id="1.20.930.20">
    <property type="entry name" value="Adaptor protein Cbl, N-terminal domain"/>
    <property type="match status" value="1"/>
</dbReference>
<dbReference type="Pfam" id="PF04564">
    <property type="entry name" value="U-box"/>
    <property type="match status" value="1"/>
</dbReference>
<feature type="domain" description="U-box" evidence="4">
    <location>
        <begin position="268"/>
        <end position="342"/>
    </location>
</feature>
<name>A0ABC8TGD9_9AQUA</name>
<evidence type="ECO:0000256" key="1">
    <source>
        <dbReference type="ARBA" id="ARBA00004906"/>
    </source>
</evidence>
<gene>
    <name evidence="5" type="ORF">ILEXP_LOCUS37909</name>
</gene>
<keyword evidence="6" id="KW-1185">Reference proteome</keyword>
<evidence type="ECO:0000259" key="4">
    <source>
        <dbReference type="PROSITE" id="PS51698"/>
    </source>
</evidence>
<evidence type="ECO:0000313" key="5">
    <source>
        <dbReference type="EMBL" id="CAK9168514.1"/>
    </source>
</evidence>
<sequence>MERIWHTITKMSLELVPISVIMSVLTDQVIKTANAAKDVFDKESFKDLSKHLFDIELVLKELQLQKLNDSRAARQALEFLEADVKKANNLIDKYKNRAPFYLLVRCRHIIKEVQDVTRDIGKSLAALSLVNTDVLSGISDQVNRLQSEMQRAEFDASHSRLQIIDKLNQGLTDQKFDQGFANDLLKEIARAVGVPVEPLELSKELESFRREKEEAANRKERAEVLFLEQVIELLSQADAARDYEEVRKQYFVRLQVIECYDPREEYIQPFKAFICCITGAVMVDPVSLCTGTACERAALEAWLERGEKTDPETGALLEDFSYRSNLRLRQSIQEWKELNYCIKIRSCKAKLQSEAHFLVEEALDQMRELMKENSINKDWISIGGLTDIIVTILGNSHNEDVNKNILITLKDLAEGHARNKVSILMLKNSRTLLSLSEFTGNCFFFLQSLDPSIHLIILVEFKFL</sequence>
<evidence type="ECO:0000313" key="6">
    <source>
        <dbReference type="Proteomes" id="UP001642360"/>
    </source>
</evidence>
<dbReference type="InterPro" id="IPR036537">
    <property type="entry name" value="Adaptor_Cbl_N_dom_sf"/>
</dbReference>
<dbReference type="InterPro" id="IPR013083">
    <property type="entry name" value="Znf_RING/FYVE/PHD"/>
</dbReference>
<proteinExistence type="predicted"/>
<dbReference type="InterPro" id="IPR003613">
    <property type="entry name" value="Ubox_domain"/>
</dbReference>
<dbReference type="AlphaFoldDB" id="A0ABC8TGD9"/>